<dbReference type="InterPro" id="IPR036236">
    <property type="entry name" value="Znf_C2H2_sf"/>
</dbReference>
<evidence type="ECO:0000256" key="4">
    <source>
        <dbReference type="ARBA" id="ARBA00022771"/>
    </source>
</evidence>
<comment type="caution">
    <text evidence="12">The sequence shown here is derived from an EMBL/GenBank/DDBJ whole genome shotgun (WGS) entry which is preliminary data.</text>
</comment>
<dbReference type="Pfam" id="PF00096">
    <property type="entry name" value="zf-C2H2"/>
    <property type="match status" value="1"/>
</dbReference>
<dbReference type="FunFam" id="3.30.160.60:FF:000322">
    <property type="entry name" value="GDNF-inducible zinc finger protein 1"/>
    <property type="match status" value="1"/>
</dbReference>
<feature type="domain" description="C2H2-type" evidence="11">
    <location>
        <begin position="39"/>
        <end position="66"/>
    </location>
</feature>
<dbReference type="PROSITE" id="PS50157">
    <property type="entry name" value="ZINC_FINGER_C2H2_2"/>
    <property type="match status" value="3"/>
</dbReference>
<evidence type="ECO:0000256" key="3">
    <source>
        <dbReference type="ARBA" id="ARBA00022737"/>
    </source>
</evidence>
<dbReference type="FunFam" id="3.30.160.60:FF:001892">
    <property type="entry name" value="Zinc finger protein 786"/>
    <property type="match status" value="1"/>
</dbReference>
<evidence type="ECO:0000256" key="7">
    <source>
        <dbReference type="ARBA" id="ARBA00023125"/>
    </source>
</evidence>
<evidence type="ECO:0000256" key="2">
    <source>
        <dbReference type="ARBA" id="ARBA00022723"/>
    </source>
</evidence>
<keyword evidence="4 10" id="KW-0863">Zinc-finger</keyword>
<keyword evidence="2" id="KW-0479">Metal-binding</keyword>
<keyword evidence="9" id="KW-0539">Nucleus</keyword>
<dbReference type="PANTHER" id="PTHR24381:SF436">
    <property type="entry name" value="ZINC FINGER PROTEIN 768"/>
    <property type="match status" value="1"/>
</dbReference>
<keyword evidence="3" id="KW-0677">Repeat</keyword>
<evidence type="ECO:0000313" key="13">
    <source>
        <dbReference type="Proteomes" id="UP000541811"/>
    </source>
</evidence>
<feature type="domain" description="C2H2-type" evidence="11">
    <location>
        <begin position="87"/>
        <end position="114"/>
    </location>
</feature>
<dbReference type="Gene3D" id="3.30.160.60">
    <property type="entry name" value="Classic Zinc Finger"/>
    <property type="match status" value="3"/>
</dbReference>
<dbReference type="SMART" id="SM00355">
    <property type="entry name" value="ZnF_C2H2"/>
    <property type="match status" value="3"/>
</dbReference>
<dbReference type="SUPFAM" id="SSF57667">
    <property type="entry name" value="beta-beta-alpha zinc fingers"/>
    <property type="match status" value="3"/>
</dbReference>
<evidence type="ECO:0000259" key="11">
    <source>
        <dbReference type="PROSITE" id="PS50157"/>
    </source>
</evidence>
<keyword evidence="5" id="KW-0862">Zinc</keyword>
<feature type="domain" description="C2H2-type" evidence="11">
    <location>
        <begin position="11"/>
        <end position="38"/>
    </location>
</feature>
<comment type="subcellular location">
    <subcellularLocation>
        <location evidence="1">Nucleus</location>
    </subcellularLocation>
</comment>
<protein>
    <submittedName>
        <fullName evidence="12">ZN623 protein</fullName>
    </submittedName>
</protein>
<dbReference type="Pfam" id="PF13465">
    <property type="entry name" value="zf-H2C2_2"/>
    <property type="match status" value="1"/>
</dbReference>
<proteinExistence type="predicted"/>
<name>A0A7L0I6D6_AREIN</name>
<keyword evidence="6" id="KW-0805">Transcription regulation</keyword>
<keyword evidence="8" id="KW-0804">Transcription</keyword>
<keyword evidence="7" id="KW-0238">DNA-binding</keyword>
<dbReference type="InterPro" id="IPR013087">
    <property type="entry name" value="Znf_C2H2_type"/>
</dbReference>
<evidence type="ECO:0000256" key="9">
    <source>
        <dbReference type="ARBA" id="ARBA00023242"/>
    </source>
</evidence>
<dbReference type="GO" id="GO:0000977">
    <property type="term" value="F:RNA polymerase II transcription regulatory region sequence-specific DNA binding"/>
    <property type="evidence" value="ECO:0007669"/>
    <property type="project" value="TreeGrafter"/>
</dbReference>
<dbReference type="GO" id="GO:0005634">
    <property type="term" value="C:nucleus"/>
    <property type="evidence" value="ECO:0007669"/>
    <property type="project" value="UniProtKB-SubCell"/>
</dbReference>
<keyword evidence="13" id="KW-1185">Reference proteome</keyword>
<evidence type="ECO:0000256" key="1">
    <source>
        <dbReference type="ARBA" id="ARBA00004123"/>
    </source>
</evidence>
<dbReference type="EMBL" id="VXAK01024575">
    <property type="protein sequence ID" value="NXK27715.1"/>
    <property type="molecule type" value="Genomic_DNA"/>
</dbReference>
<evidence type="ECO:0000256" key="10">
    <source>
        <dbReference type="PROSITE-ProRule" id="PRU00042"/>
    </source>
</evidence>
<accession>A0A7L0I6D6</accession>
<feature type="non-terminal residue" evidence="12">
    <location>
        <position position="157"/>
    </location>
</feature>
<feature type="non-terminal residue" evidence="12">
    <location>
        <position position="1"/>
    </location>
</feature>
<dbReference type="FunFam" id="3.30.160.60:FF:002343">
    <property type="entry name" value="Zinc finger protein 33A"/>
    <property type="match status" value="1"/>
</dbReference>
<evidence type="ECO:0000256" key="8">
    <source>
        <dbReference type="ARBA" id="ARBA00023163"/>
    </source>
</evidence>
<dbReference type="PANTHER" id="PTHR24381">
    <property type="entry name" value="ZINC FINGER PROTEIN"/>
    <property type="match status" value="1"/>
</dbReference>
<dbReference type="Proteomes" id="UP000541811">
    <property type="component" value="Unassembled WGS sequence"/>
</dbReference>
<evidence type="ECO:0000256" key="5">
    <source>
        <dbReference type="ARBA" id="ARBA00022833"/>
    </source>
</evidence>
<reference evidence="12 13" key="1">
    <citation type="submission" date="2019-09" db="EMBL/GenBank/DDBJ databases">
        <title>Bird 10,000 Genomes (B10K) Project - Family phase.</title>
        <authorList>
            <person name="Zhang G."/>
        </authorList>
    </citation>
    <scope>NUCLEOTIDE SEQUENCE [LARGE SCALE GENOMIC DNA]</scope>
    <source>
        <strain evidence="12">B10K-DU-005-73</strain>
        <tissue evidence="12">Liver</tissue>
    </source>
</reference>
<dbReference type="GO" id="GO:0000981">
    <property type="term" value="F:DNA-binding transcription factor activity, RNA polymerase II-specific"/>
    <property type="evidence" value="ECO:0007669"/>
    <property type="project" value="TreeGrafter"/>
</dbReference>
<gene>
    <name evidence="12" type="primary">Znf623</name>
    <name evidence="12" type="ORF">AREINT_R14635</name>
</gene>
<organism evidence="12 13">
    <name type="scientific">Arenaria interpres</name>
    <name type="common">Ruddy turnstone</name>
    <name type="synonym">Tringa interpres</name>
    <dbReference type="NCBI Taxonomy" id="54971"/>
    <lineage>
        <taxon>Eukaryota</taxon>
        <taxon>Metazoa</taxon>
        <taxon>Chordata</taxon>
        <taxon>Craniata</taxon>
        <taxon>Vertebrata</taxon>
        <taxon>Euteleostomi</taxon>
        <taxon>Archelosauria</taxon>
        <taxon>Archosauria</taxon>
        <taxon>Dinosauria</taxon>
        <taxon>Saurischia</taxon>
        <taxon>Theropoda</taxon>
        <taxon>Coelurosauria</taxon>
        <taxon>Aves</taxon>
        <taxon>Neognathae</taxon>
        <taxon>Neoaves</taxon>
        <taxon>Charadriiformes</taxon>
        <taxon>Scolopacidae</taxon>
        <taxon>Arenaria</taxon>
    </lineage>
</organism>
<dbReference type="PROSITE" id="PS00028">
    <property type="entry name" value="ZINC_FINGER_C2H2_1"/>
    <property type="match status" value="3"/>
</dbReference>
<evidence type="ECO:0000256" key="6">
    <source>
        <dbReference type="ARBA" id="ARBA00023015"/>
    </source>
</evidence>
<dbReference type="GO" id="GO:0008270">
    <property type="term" value="F:zinc ion binding"/>
    <property type="evidence" value="ECO:0007669"/>
    <property type="project" value="UniProtKB-KW"/>
</dbReference>
<dbReference type="AlphaFoldDB" id="A0A7L0I6D6"/>
<sequence length="157" mass="17032">HRRIHTGERPFACGDCGKGFIQRSDLERHQRVHTGERPYTCPECGKSFSVSSHLDRHQKIHAAERASYRCPEHLAGFLAAHRHGRLFQCSQCGRCFGQGAALLKHQRAHGGGGNVGQPPKCPDCGKNRGSAVGLRPRAQQCLDCGREADAGGGETAP</sequence>
<evidence type="ECO:0000313" key="12">
    <source>
        <dbReference type="EMBL" id="NXK27715.1"/>
    </source>
</evidence>